<gene>
    <name evidence="14" type="primary">fabF</name>
    <name evidence="14" type="ORF">M3P05_02185</name>
</gene>
<keyword evidence="8" id="KW-0443">Lipid metabolism</keyword>
<comment type="catalytic activity">
    <reaction evidence="11">
        <text>(9Z)-hexadecenoyl-[ACP] + malonyl-[ACP] + H(+) = 3-oxo-(11Z)-octadecenoyl-[ACP] + holo-[ACP] + CO2</text>
        <dbReference type="Rhea" id="RHEA:55040"/>
        <dbReference type="Rhea" id="RHEA-COMP:9623"/>
        <dbReference type="Rhea" id="RHEA-COMP:9685"/>
        <dbReference type="Rhea" id="RHEA-COMP:10800"/>
        <dbReference type="Rhea" id="RHEA-COMP:14074"/>
        <dbReference type="ChEBI" id="CHEBI:15378"/>
        <dbReference type="ChEBI" id="CHEBI:16526"/>
        <dbReference type="ChEBI" id="CHEBI:64479"/>
        <dbReference type="ChEBI" id="CHEBI:78449"/>
        <dbReference type="ChEBI" id="CHEBI:83989"/>
        <dbReference type="ChEBI" id="CHEBI:138538"/>
        <dbReference type="EC" id="2.3.1.179"/>
    </reaction>
</comment>
<comment type="caution">
    <text evidence="14">The sequence shown here is derived from an EMBL/GenBank/DDBJ whole genome shotgun (WGS) entry which is preliminary data.</text>
</comment>
<dbReference type="RefSeq" id="WP_249697589.1">
    <property type="nucleotide sequence ID" value="NZ_JAMFLX010000002.1"/>
</dbReference>
<evidence type="ECO:0000256" key="10">
    <source>
        <dbReference type="ARBA" id="ARBA00023315"/>
    </source>
</evidence>
<name>A0ABT0PBJ1_9GAMM</name>
<evidence type="ECO:0000256" key="3">
    <source>
        <dbReference type="ARBA" id="ARBA00012356"/>
    </source>
</evidence>
<comment type="pathway">
    <text evidence="1 11">Lipid metabolism; fatty acid biosynthesis.</text>
</comment>
<evidence type="ECO:0000256" key="4">
    <source>
        <dbReference type="ARBA" id="ARBA00014657"/>
    </source>
</evidence>
<dbReference type="PROSITE" id="PS00606">
    <property type="entry name" value="KS3_1"/>
    <property type="match status" value="1"/>
</dbReference>
<dbReference type="NCBIfam" id="NF005589">
    <property type="entry name" value="PRK07314.1"/>
    <property type="match status" value="1"/>
</dbReference>
<dbReference type="InterPro" id="IPR016039">
    <property type="entry name" value="Thiolase-like"/>
</dbReference>
<organism evidence="14 15">
    <name type="scientific">Parendozoicomonas callyspongiae</name>
    <dbReference type="NCBI Taxonomy" id="2942213"/>
    <lineage>
        <taxon>Bacteria</taxon>
        <taxon>Pseudomonadati</taxon>
        <taxon>Pseudomonadota</taxon>
        <taxon>Gammaproteobacteria</taxon>
        <taxon>Oceanospirillales</taxon>
        <taxon>Endozoicomonadaceae</taxon>
        <taxon>Parendozoicomonas</taxon>
    </lineage>
</organism>
<comment type="similarity">
    <text evidence="2 11 12">Belongs to the thiolase-like superfamily. Beta-ketoacyl-ACP synthases family.</text>
</comment>
<dbReference type="InterPro" id="IPR018201">
    <property type="entry name" value="Ketoacyl_synth_AS"/>
</dbReference>
<dbReference type="SMART" id="SM00825">
    <property type="entry name" value="PKS_KS"/>
    <property type="match status" value="1"/>
</dbReference>
<dbReference type="PROSITE" id="PS52004">
    <property type="entry name" value="KS3_2"/>
    <property type="match status" value="1"/>
</dbReference>
<dbReference type="CDD" id="cd00834">
    <property type="entry name" value="KAS_I_II"/>
    <property type="match status" value="1"/>
</dbReference>
<feature type="domain" description="Ketosynthase family 3 (KS3)" evidence="13">
    <location>
        <begin position="3"/>
        <end position="411"/>
    </location>
</feature>
<accession>A0ABT0PBJ1</accession>
<dbReference type="InterPro" id="IPR014030">
    <property type="entry name" value="Ketoacyl_synth_N"/>
</dbReference>
<dbReference type="InterPro" id="IPR000794">
    <property type="entry name" value="Beta-ketoacyl_synthase"/>
</dbReference>
<keyword evidence="7" id="KW-0276">Fatty acid metabolism</keyword>
<dbReference type="Pfam" id="PF02801">
    <property type="entry name" value="Ketoacyl-synt_C"/>
    <property type="match status" value="1"/>
</dbReference>
<keyword evidence="5 11" id="KW-0444">Lipid biosynthesis</keyword>
<dbReference type="PANTHER" id="PTHR11712:SF336">
    <property type="entry name" value="3-OXOACYL-[ACYL-CARRIER-PROTEIN] SYNTHASE, MITOCHONDRIAL"/>
    <property type="match status" value="1"/>
</dbReference>
<dbReference type="GO" id="GO:0004315">
    <property type="term" value="F:3-oxoacyl-[acyl-carrier-protein] synthase activity"/>
    <property type="evidence" value="ECO:0007669"/>
    <property type="project" value="UniProtKB-EC"/>
</dbReference>
<evidence type="ECO:0000313" key="14">
    <source>
        <dbReference type="EMBL" id="MCL6268758.1"/>
    </source>
</evidence>
<dbReference type="PIRSF" id="PIRSF000447">
    <property type="entry name" value="KAS_II"/>
    <property type="match status" value="1"/>
</dbReference>
<dbReference type="SUPFAM" id="SSF53901">
    <property type="entry name" value="Thiolase-like"/>
    <property type="match status" value="2"/>
</dbReference>
<reference evidence="14 15" key="1">
    <citation type="submission" date="2022-05" db="EMBL/GenBank/DDBJ databases">
        <authorList>
            <person name="Park J.-S."/>
        </authorList>
    </citation>
    <scope>NUCLEOTIDE SEQUENCE [LARGE SCALE GENOMIC DNA]</scope>
    <source>
        <strain evidence="14 15">2012CJ34-2</strain>
    </source>
</reference>
<keyword evidence="10 11" id="KW-0012">Acyltransferase</keyword>
<evidence type="ECO:0000256" key="2">
    <source>
        <dbReference type="ARBA" id="ARBA00008467"/>
    </source>
</evidence>
<evidence type="ECO:0000259" key="13">
    <source>
        <dbReference type="PROSITE" id="PS52004"/>
    </source>
</evidence>
<evidence type="ECO:0000256" key="6">
    <source>
        <dbReference type="ARBA" id="ARBA00022679"/>
    </source>
</evidence>
<evidence type="ECO:0000256" key="1">
    <source>
        <dbReference type="ARBA" id="ARBA00005194"/>
    </source>
</evidence>
<dbReference type="InterPro" id="IPR020841">
    <property type="entry name" value="PKS_Beta-ketoAc_synthase_dom"/>
</dbReference>
<protein>
    <recommendedName>
        <fullName evidence="4 11">3-oxoacyl-[acyl-carrier-protein] synthase 2</fullName>
        <ecNumber evidence="3 11">2.3.1.179</ecNumber>
    </recommendedName>
</protein>
<proteinExistence type="inferred from homology"/>
<comment type="catalytic activity">
    <reaction evidence="11">
        <text>a fatty acyl-[ACP] + malonyl-[ACP] + H(+) = a 3-oxoacyl-[ACP] + holo-[ACP] + CO2</text>
        <dbReference type="Rhea" id="RHEA:22836"/>
        <dbReference type="Rhea" id="RHEA-COMP:9623"/>
        <dbReference type="Rhea" id="RHEA-COMP:9685"/>
        <dbReference type="Rhea" id="RHEA-COMP:9916"/>
        <dbReference type="Rhea" id="RHEA-COMP:14125"/>
        <dbReference type="ChEBI" id="CHEBI:15378"/>
        <dbReference type="ChEBI" id="CHEBI:16526"/>
        <dbReference type="ChEBI" id="CHEBI:64479"/>
        <dbReference type="ChEBI" id="CHEBI:78449"/>
        <dbReference type="ChEBI" id="CHEBI:78776"/>
        <dbReference type="ChEBI" id="CHEBI:138651"/>
    </reaction>
</comment>
<keyword evidence="6 11" id="KW-0808">Transferase</keyword>
<dbReference type="InterPro" id="IPR017568">
    <property type="entry name" value="3-oxoacyl-ACP_synth-2"/>
</dbReference>
<dbReference type="PANTHER" id="PTHR11712">
    <property type="entry name" value="POLYKETIDE SYNTHASE-RELATED"/>
    <property type="match status" value="1"/>
</dbReference>
<evidence type="ECO:0000256" key="8">
    <source>
        <dbReference type="ARBA" id="ARBA00023098"/>
    </source>
</evidence>
<evidence type="ECO:0000256" key="12">
    <source>
        <dbReference type="RuleBase" id="RU003694"/>
    </source>
</evidence>
<evidence type="ECO:0000256" key="7">
    <source>
        <dbReference type="ARBA" id="ARBA00022832"/>
    </source>
</evidence>
<evidence type="ECO:0000256" key="9">
    <source>
        <dbReference type="ARBA" id="ARBA00023160"/>
    </source>
</evidence>
<dbReference type="Gene3D" id="3.40.47.10">
    <property type="match status" value="1"/>
</dbReference>
<keyword evidence="9 11" id="KW-0275">Fatty acid biosynthesis</keyword>
<evidence type="ECO:0000256" key="11">
    <source>
        <dbReference type="PIRNR" id="PIRNR000447"/>
    </source>
</evidence>
<evidence type="ECO:0000313" key="15">
    <source>
        <dbReference type="Proteomes" id="UP001203338"/>
    </source>
</evidence>
<dbReference type="InterPro" id="IPR014031">
    <property type="entry name" value="Ketoacyl_synth_C"/>
</dbReference>
<dbReference type="Pfam" id="PF00109">
    <property type="entry name" value="ketoacyl-synt"/>
    <property type="match status" value="1"/>
</dbReference>
<keyword evidence="15" id="KW-1185">Reference proteome</keyword>
<evidence type="ECO:0000256" key="5">
    <source>
        <dbReference type="ARBA" id="ARBA00022516"/>
    </source>
</evidence>
<dbReference type="EMBL" id="JAMFLX010000002">
    <property type="protein sequence ID" value="MCL6268758.1"/>
    <property type="molecule type" value="Genomic_DNA"/>
</dbReference>
<dbReference type="EC" id="2.3.1.179" evidence="3 11"/>
<comment type="function">
    <text evidence="11">Involved in the type II fatty acid elongation cycle. Catalyzes the elongation of a wide range of acyl-ACP by the addition of two carbons from malonyl-ACP to an acyl acceptor. Can efficiently catalyze the conversion of palmitoleoyl-ACP (cis-hexadec-9-enoyl-ACP) to cis-vaccenoyl-ACP (cis-octadec-11-enoyl-ACP), an essential step in the thermal regulation of fatty acid composition.</text>
</comment>
<dbReference type="NCBIfam" id="TIGR03150">
    <property type="entry name" value="fabF"/>
    <property type="match status" value="1"/>
</dbReference>
<sequence>MSRRRVVVTGVGAITPLASGFMPTWQSLLEGRSGIGPIEHFDTEAYTVKICGAVRDFEVGDWFSAKDARKMDLFLQYGLAAAIEAIKQSGLDITDALSPRAGVAFGSGIGGITLIEETAETLFEKGLRRVSPFFVPAAITNMVAGWLSMKYNLRGPNFALATACTTGTHCIGMAARTIAYGDADVMIAGGSEKGSARLGIAGFSAARALSTRNDDPQAASRPWDRDRDGFVLSDGAGALVLESLDHAVARGADILAEVTGFAMSGDAHHVTSPPDDGHGAVQAMEGALRDAGLNPDQIDYINAHGTSAQAGDVAESKAIEKVFGSHASQLAISSTKSMTGHLLGAAGALEAAITVQSIREQVVAPTINLDNPDEGCTLDYVPFTARTMPVRHALSNSFGFGGTNATLAFSRLD</sequence>
<dbReference type="Proteomes" id="UP001203338">
    <property type="component" value="Unassembled WGS sequence"/>
</dbReference>